<dbReference type="RefSeq" id="WP_243478727.1">
    <property type="nucleotide sequence ID" value="NZ_CP063982.1"/>
</dbReference>
<name>A0ABY4AML4_9BURK</name>
<proteinExistence type="predicted"/>
<dbReference type="InterPro" id="IPR031552">
    <property type="entry name" value="ParE-like_toxin"/>
</dbReference>
<dbReference type="Pfam" id="PF15781">
    <property type="entry name" value="ParE-like_toxin"/>
    <property type="match status" value="1"/>
</dbReference>
<dbReference type="Proteomes" id="UP000831607">
    <property type="component" value="Chromosome"/>
</dbReference>
<gene>
    <name evidence="1" type="ORF">DHf2319_12975</name>
</gene>
<keyword evidence="2" id="KW-1185">Reference proteome</keyword>
<accession>A0ABY4AML4</accession>
<evidence type="ECO:0000313" key="2">
    <source>
        <dbReference type="Proteomes" id="UP000831607"/>
    </source>
</evidence>
<dbReference type="SUPFAM" id="SSF143011">
    <property type="entry name" value="RelE-like"/>
    <property type="match status" value="1"/>
</dbReference>
<sequence>MASREIKVIQSAAFARTYKKLYNQQKIKVDDAVQEIVNDPEIGTQKRGDLSGVYVYKFKVQTQEMLLAYEYDPQTRYLLLLGSHENFYRGLKR</sequence>
<dbReference type="InterPro" id="IPR035093">
    <property type="entry name" value="RelE/ParE_toxin_dom_sf"/>
</dbReference>
<reference evidence="1 2" key="1">
    <citation type="submission" date="2020-11" db="EMBL/GenBank/DDBJ databases">
        <title>Algicoccus daihaiensis sp.nov., isolated from Daihai Lake in Inner Mongolia.</title>
        <authorList>
            <person name="Kai J."/>
        </authorList>
    </citation>
    <scope>NUCLEOTIDE SEQUENCE [LARGE SCALE GENOMIC DNA]</scope>
    <source>
        <strain evidence="2">f23</strain>
    </source>
</reference>
<protein>
    <submittedName>
        <fullName evidence="1">Type II toxin-antitoxin system RelE/ParE family toxin</fullName>
    </submittedName>
</protein>
<evidence type="ECO:0000313" key="1">
    <source>
        <dbReference type="EMBL" id="UOD50320.1"/>
    </source>
</evidence>
<organism evidence="1 2">
    <name type="scientific">Orrella daihaiensis</name>
    <dbReference type="NCBI Taxonomy" id="2782176"/>
    <lineage>
        <taxon>Bacteria</taxon>
        <taxon>Pseudomonadati</taxon>
        <taxon>Pseudomonadota</taxon>
        <taxon>Betaproteobacteria</taxon>
        <taxon>Burkholderiales</taxon>
        <taxon>Alcaligenaceae</taxon>
        <taxon>Orrella</taxon>
    </lineage>
</organism>
<dbReference type="EMBL" id="CP063982">
    <property type="protein sequence ID" value="UOD50320.1"/>
    <property type="molecule type" value="Genomic_DNA"/>
</dbReference>